<dbReference type="KEGG" id="ftv:CH67_1929"/>
<reference evidence="3" key="1">
    <citation type="submission" date="2019-08" db="EMBL/GenBank/DDBJ databases">
        <authorList>
            <person name="Busch A."/>
        </authorList>
    </citation>
    <scope>NUCLEOTIDE SEQUENCE</scope>
    <source>
        <strain evidence="3">15T0085</strain>
        <strain evidence="2">17T1429</strain>
    </source>
</reference>
<feature type="chain" id="PRO_5010412723" evidence="1">
    <location>
        <begin position="23"/>
        <end position="190"/>
    </location>
</feature>
<gene>
    <name evidence="3" type="ORF">FWI86_04420</name>
    <name evidence="2" type="ORF">FWJ04_03175</name>
</gene>
<dbReference type="OMA" id="YDVYANI"/>
<organism evidence="3">
    <name type="scientific">Francisella tularensis subsp. holarctica</name>
    <dbReference type="NCBI Taxonomy" id="119857"/>
    <lineage>
        <taxon>Bacteria</taxon>
        <taxon>Pseudomonadati</taxon>
        <taxon>Pseudomonadota</taxon>
        <taxon>Gammaproteobacteria</taxon>
        <taxon>Thiotrichales</taxon>
        <taxon>Francisellaceae</taxon>
        <taxon>Francisella</taxon>
    </lineage>
</organism>
<dbReference type="KEGG" id="ftc:DA46_1219"/>
<dbReference type="EMBL" id="JAAGJP010000023">
    <property type="protein sequence ID" value="NDS68319.1"/>
    <property type="molecule type" value="Genomic_DNA"/>
</dbReference>
<evidence type="ECO:0000313" key="2">
    <source>
        <dbReference type="EMBL" id="NDR88701.1"/>
    </source>
</evidence>
<dbReference type="RefSeq" id="WP_010031162.1">
    <property type="nucleotide sequence ID" value="NZ_CP009693.1"/>
</dbReference>
<name>A0A0B3VVB3_FRATU</name>
<keyword evidence="1" id="KW-0732">Signal</keyword>
<evidence type="ECO:0000313" key="3">
    <source>
        <dbReference type="EMBL" id="NDS68319.1"/>
    </source>
</evidence>
<dbReference type="EMBL" id="JAAGKH010000017">
    <property type="protein sequence ID" value="NDR88701.1"/>
    <property type="molecule type" value="Genomic_DNA"/>
</dbReference>
<dbReference type="HOGENOM" id="CLU_124374_0_0_6"/>
<feature type="signal peptide" evidence="1">
    <location>
        <begin position="1"/>
        <end position="22"/>
    </location>
</feature>
<dbReference type="KEGG" id="ftz:CH68_1659"/>
<protein>
    <submittedName>
        <fullName evidence="3">Uncharacterized protein</fullName>
    </submittedName>
</protein>
<sequence>MKTKFIIASLFLSAGVCSISYADTVDSTSICPTDLKYKTIGMRDMSFRYAQYKDHICAILEVDLNKNKQWREKGSGWFAAGFGAKTMKGSNMFIFVPNKSQSQDIRYDIFANIGGAYGPTKSLDTKPQKGQIELLSSSLAKVEFALYPQKIPGLATNGNIDMIFSHSKAGVYQFAPGHVAAYDDKSINLK</sequence>
<comment type="caution">
    <text evidence="3">The sequence shown here is derived from an EMBL/GenBank/DDBJ whole genome shotgun (WGS) entry which is preliminary data.</text>
</comment>
<dbReference type="AlphaFoldDB" id="A0A0B3VVB3"/>
<proteinExistence type="predicted"/>
<evidence type="ECO:0000256" key="1">
    <source>
        <dbReference type="SAM" id="SignalP"/>
    </source>
</evidence>
<accession>A0A0B3VVB3</accession>
<reference evidence="3" key="2">
    <citation type="submission" date="2020-02" db="EMBL/GenBank/DDBJ databases">
        <title>Using affinity propagation clustering for identifying bacterial clades and subclades with whole-genome sequences of Francisella tularensis.</title>
        <authorList>
            <person name="Homeier-Bachmann T."/>
            <person name="Abdel-Glil M.Y."/>
            <person name="Hackbart A."/>
            <person name="Hotzel H."/>
            <person name="Tomaso H."/>
        </authorList>
    </citation>
    <scope>NUCLEOTIDE SEQUENCE</scope>
    <source>
        <strain evidence="3">15T0085</strain>
        <strain evidence="2">17T1429</strain>
    </source>
</reference>